<sequence length="590" mass="63356">MAALAVPSTASGSSKAESSSHDSGPSSVPFRGSSVAKSRRLKAPAHTPASCSTWLLLDADERAMPFLRTLESSPPTARSSEKLTESTNTASTRSTVRSQASKYEDADDKRMSLQQGSVGKRGFMSRLRGAGSTSLWTTGIEETLLGLELLHDVAEDEQARTAPLANGDADVSADNVFDVSMSNIPTGLSGDGLNGVEVETLKTQLEHLRTEGRMKDGVIAELRKQGEEQMGIIQTLKREKAVAEAAQAKALAAPAQGVEPKTPERSTVVALAAPLTQTEQTQGAAAAAAPRTPSKIASSGAAPITPSPSTAALARAAPITTPQPSSPSTGKSTAVIAKLTAELAETQQLLSATRTALSTVRAQSAGHQAAADEMRSTLGRARLENDSSVTILARKDRQVVEALERARKAEAECRDLGRASREWGTRVREVEEQLGTERVKRSRVEQAYELLGAEWKTARGRLIEEVKLLKEEHRQAVDGLAEEYKKVLTFKDRLAQENALLITPAPGTSDAEVIPPSKLLTELAGLNDKMQRYIEGQLQPLLARLARFEQRENAEVMDQLQVLTDELTRIKTLMRRGDVVDARQVPPGPF</sequence>
<dbReference type="EMBL" id="KI545884">
    <property type="protein sequence ID" value="EST05756.1"/>
    <property type="molecule type" value="Genomic_DNA"/>
</dbReference>
<feature type="region of interest" description="Disordered" evidence="2">
    <location>
        <begin position="280"/>
        <end position="333"/>
    </location>
</feature>
<keyword evidence="4" id="KW-1185">Reference proteome</keyword>
<dbReference type="Proteomes" id="UP000019377">
    <property type="component" value="Unassembled WGS sequence"/>
</dbReference>
<feature type="compositionally biased region" description="Low complexity" evidence="2">
    <location>
        <begin position="296"/>
        <end position="333"/>
    </location>
</feature>
<dbReference type="HOGENOM" id="CLU_016545_0_0_1"/>
<organism evidence="3 4">
    <name type="scientific">Kalmanozyma brasiliensis (strain GHG001)</name>
    <name type="common">Yeast</name>
    <name type="synonym">Pseudozyma brasiliensis</name>
    <dbReference type="NCBI Taxonomy" id="1365824"/>
    <lineage>
        <taxon>Eukaryota</taxon>
        <taxon>Fungi</taxon>
        <taxon>Dikarya</taxon>
        <taxon>Basidiomycota</taxon>
        <taxon>Ustilaginomycotina</taxon>
        <taxon>Ustilaginomycetes</taxon>
        <taxon>Ustilaginales</taxon>
        <taxon>Ustilaginaceae</taxon>
        <taxon>Kalmanozyma</taxon>
    </lineage>
</organism>
<accession>V5E675</accession>
<dbReference type="AlphaFoldDB" id="V5E675"/>
<protein>
    <submittedName>
        <fullName evidence="3">Uncharacterized protein</fullName>
    </submittedName>
</protein>
<feature type="compositionally biased region" description="Low complexity" evidence="2">
    <location>
        <begin position="8"/>
        <end position="27"/>
    </location>
</feature>
<evidence type="ECO:0000313" key="4">
    <source>
        <dbReference type="Proteomes" id="UP000019377"/>
    </source>
</evidence>
<evidence type="ECO:0000313" key="3">
    <source>
        <dbReference type="EMBL" id="EST05756.1"/>
    </source>
</evidence>
<feature type="compositionally biased region" description="Polar residues" evidence="2">
    <location>
        <begin position="85"/>
        <end position="101"/>
    </location>
</feature>
<reference evidence="4" key="1">
    <citation type="journal article" date="2013" name="Genome Announc.">
        <title>Draft genome sequence of Pseudozyma brasiliensis sp. nov. strain GHG001, a high producer of endo-1,4-xylanase isolated from an insect pest of sugarcane.</title>
        <authorList>
            <person name="Oliveira J.V.D.C."/>
            <person name="dos Santos R.A.C."/>
            <person name="Borges T.A."/>
            <person name="Riano-Pachon D.M."/>
            <person name="Goldman G.H."/>
        </authorList>
    </citation>
    <scope>NUCLEOTIDE SEQUENCE [LARGE SCALE GENOMIC DNA]</scope>
    <source>
        <strain evidence="4">GHG001</strain>
    </source>
</reference>
<name>V5E675_KALBG</name>
<feature type="region of interest" description="Disordered" evidence="2">
    <location>
        <begin position="69"/>
        <end position="117"/>
    </location>
</feature>
<dbReference type="OrthoDB" id="6088208at2759"/>
<evidence type="ECO:0000256" key="1">
    <source>
        <dbReference type="SAM" id="Coils"/>
    </source>
</evidence>
<keyword evidence="1" id="KW-0175">Coiled coil</keyword>
<dbReference type="eggNOG" id="ENOG502S5M3">
    <property type="taxonomic scope" value="Eukaryota"/>
</dbReference>
<feature type="region of interest" description="Disordered" evidence="2">
    <location>
        <begin position="1"/>
        <end position="44"/>
    </location>
</feature>
<gene>
    <name evidence="3" type="ORF">PSEUBRA_SCAF4g04894</name>
</gene>
<evidence type="ECO:0000256" key="2">
    <source>
        <dbReference type="SAM" id="MobiDB-lite"/>
    </source>
</evidence>
<dbReference type="OMA" id="SQASKYE"/>
<feature type="coiled-coil region" evidence="1">
    <location>
        <begin position="392"/>
        <end position="419"/>
    </location>
</feature>
<feature type="compositionally biased region" description="Basic and acidic residues" evidence="2">
    <location>
        <begin position="102"/>
        <end position="111"/>
    </location>
</feature>
<proteinExistence type="predicted"/>
<dbReference type="STRING" id="1365824.V5E675"/>